<organism evidence="3">
    <name type="scientific">Pseudomonas solani</name>
    <dbReference type="NCBI Taxonomy" id="2731552"/>
    <lineage>
        <taxon>Bacteria</taxon>
        <taxon>Pseudomonadati</taxon>
        <taxon>Pseudomonadota</taxon>
        <taxon>Gammaproteobacteria</taxon>
        <taxon>Pseudomonadales</taxon>
        <taxon>Pseudomonadaceae</taxon>
        <taxon>Pseudomonas</taxon>
    </lineage>
</organism>
<proteinExistence type="predicted"/>
<gene>
    <name evidence="3" type="ORF">ABS648_23230</name>
</gene>
<evidence type="ECO:0000256" key="1">
    <source>
        <dbReference type="SAM" id="MobiDB-lite"/>
    </source>
</evidence>
<reference evidence="3" key="1">
    <citation type="submission" date="2023-08" db="EMBL/GenBank/DDBJ databases">
        <title>Increased levels of nutrients transform a symbiont into a lethal pathobiont.</title>
        <authorList>
            <person name="Lachnit T."/>
            <person name="Ulrich L."/>
            <person name="Willmer F.M."/>
            <person name="Hasenbein T."/>
            <person name="Steiner L.X."/>
            <person name="Wolters M."/>
            <person name="Herbst E.M."/>
            <person name="Deines P."/>
        </authorList>
    </citation>
    <scope>NUCLEOTIDE SEQUENCE</scope>
    <source>
        <strain evidence="3">T3</strain>
    </source>
</reference>
<evidence type="ECO:0000313" key="3">
    <source>
        <dbReference type="EMBL" id="XBY62837.1"/>
    </source>
</evidence>
<feature type="region of interest" description="Disordered" evidence="1">
    <location>
        <begin position="33"/>
        <end position="61"/>
    </location>
</feature>
<keyword evidence="2" id="KW-0812">Transmembrane</keyword>
<feature type="compositionally biased region" description="Basic residues" evidence="1">
    <location>
        <begin position="49"/>
        <end position="61"/>
    </location>
</feature>
<dbReference type="AlphaFoldDB" id="A0AAU7Y1Z7"/>
<name>A0AAU7Y1Z7_9PSED</name>
<sequence>MSPEAFIVLLILGWLLVAVAMLWAMLRITHHHHHPTTRAPREQVEHPTSGRKPRQATVPHH</sequence>
<evidence type="ECO:0000256" key="2">
    <source>
        <dbReference type="SAM" id="Phobius"/>
    </source>
</evidence>
<protein>
    <submittedName>
        <fullName evidence="3">Uncharacterized protein</fullName>
    </submittedName>
</protein>
<keyword evidence="2" id="KW-1133">Transmembrane helix</keyword>
<keyword evidence="2" id="KW-0472">Membrane</keyword>
<dbReference type="EMBL" id="CP158373">
    <property type="protein sequence ID" value="XBY62837.1"/>
    <property type="molecule type" value="Genomic_DNA"/>
</dbReference>
<feature type="transmembrane region" description="Helical" evidence="2">
    <location>
        <begin position="6"/>
        <end position="26"/>
    </location>
</feature>
<accession>A0AAU7Y1Z7</accession>